<evidence type="ECO:0000313" key="5">
    <source>
        <dbReference type="Proteomes" id="UP001634394"/>
    </source>
</evidence>
<name>A0ABD3VHR6_SINWO</name>
<dbReference type="SUPFAM" id="SSF81296">
    <property type="entry name" value="E set domains"/>
    <property type="match status" value="1"/>
</dbReference>
<keyword evidence="2" id="KW-0812">Transmembrane</keyword>
<comment type="similarity">
    <text evidence="1">Belongs to the NXPE family.</text>
</comment>
<keyword evidence="2" id="KW-0472">Membrane</keyword>
<dbReference type="InterPro" id="IPR057106">
    <property type="entry name" value="NXPE4_C"/>
</dbReference>
<dbReference type="EMBL" id="JBJQND010000011">
    <property type="protein sequence ID" value="KAL3861109.1"/>
    <property type="molecule type" value="Genomic_DNA"/>
</dbReference>
<reference evidence="4 5" key="1">
    <citation type="submission" date="2024-11" db="EMBL/GenBank/DDBJ databases">
        <title>Chromosome-level genome assembly of the freshwater bivalve Anodonta woodiana.</title>
        <authorList>
            <person name="Chen X."/>
        </authorList>
    </citation>
    <scope>NUCLEOTIDE SEQUENCE [LARGE SCALE GENOMIC DNA]</scope>
    <source>
        <strain evidence="4">MN2024</strain>
        <tissue evidence="4">Gills</tissue>
    </source>
</reference>
<gene>
    <name evidence="4" type="ORF">ACJMK2_007181</name>
</gene>
<evidence type="ECO:0000256" key="2">
    <source>
        <dbReference type="SAM" id="Phobius"/>
    </source>
</evidence>
<comment type="caution">
    <text evidence="4">The sequence shown here is derived from an EMBL/GenBank/DDBJ whole genome shotgun (WGS) entry which is preliminary data.</text>
</comment>
<dbReference type="Pfam" id="PF24536">
    <property type="entry name" value="NXPE4_C"/>
    <property type="match status" value="1"/>
</dbReference>
<evidence type="ECO:0000259" key="3">
    <source>
        <dbReference type="Pfam" id="PF24536"/>
    </source>
</evidence>
<proteinExistence type="inferred from homology"/>
<dbReference type="Gene3D" id="2.60.40.10">
    <property type="entry name" value="Immunoglobulins"/>
    <property type="match status" value="1"/>
</dbReference>
<dbReference type="Pfam" id="PF06312">
    <property type="entry name" value="Neurexophilin"/>
    <property type="match status" value="1"/>
</dbReference>
<dbReference type="PANTHER" id="PTHR16165:SF5">
    <property type="entry name" value="NXPE FAMILY MEMBER 3"/>
    <property type="match status" value="1"/>
</dbReference>
<evidence type="ECO:0000256" key="1">
    <source>
        <dbReference type="ARBA" id="ARBA00005431"/>
    </source>
</evidence>
<dbReference type="Proteomes" id="UP001634394">
    <property type="component" value="Unassembled WGS sequence"/>
</dbReference>
<keyword evidence="2" id="KW-1133">Transmembrane helix</keyword>
<feature type="transmembrane region" description="Helical" evidence="2">
    <location>
        <begin position="12"/>
        <end position="31"/>
    </location>
</feature>
<evidence type="ECO:0000313" key="4">
    <source>
        <dbReference type="EMBL" id="KAL3861109.1"/>
    </source>
</evidence>
<dbReference type="InterPro" id="IPR014756">
    <property type="entry name" value="Ig_E-set"/>
</dbReference>
<dbReference type="PANTHER" id="PTHR16165">
    <property type="entry name" value="NXPE FAMILY MEMBER"/>
    <property type="match status" value="1"/>
</dbReference>
<feature type="domain" description="NXPE C-terminal" evidence="3">
    <location>
        <begin position="345"/>
        <end position="573"/>
    </location>
</feature>
<dbReference type="AlphaFoldDB" id="A0ABD3VHR6"/>
<keyword evidence="5" id="KW-1185">Reference proteome</keyword>
<accession>A0ABD3VHR6</accession>
<organism evidence="4 5">
    <name type="scientific">Sinanodonta woodiana</name>
    <name type="common">Chinese pond mussel</name>
    <name type="synonym">Anodonta woodiana</name>
    <dbReference type="NCBI Taxonomy" id="1069815"/>
    <lineage>
        <taxon>Eukaryota</taxon>
        <taxon>Metazoa</taxon>
        <taxon>Spiralia</taxon>
        <taxon>Lophotrochozoa</taxon>
        <taxon>Mollusca</taxon>
        <taxon>Bivalvia</taxon>
        <taxon>Autobranchia</taxon>
        <taxon>Heteroconchia</taxon>
        <taxon>Palaeoheterodonta</taxon>
        <taxon>Unionida</taxon>
        <taxon>Unionoidea</taxon>
        <taxon>Unionidae</taxon>
        <taxon>Unioninae</taxon>
        <taxon>Sinanodonta</taxon>
    </lineage>
</organism>
<dbReference type="InterPro" id="IPR013783">
    <property type="entry name" value="Ig-like_fold"/>
</dbReference>
<sequence length="574" mass="66712">MTNSPEIRHRRFGHGKVVLLIITFVFLWIIMDHYFQIKKKILTIGNFQPLQSNILQETTFVLGACNFLFLKDNQTKTRIWAEDYALLETPVSDQMTVSNASKSKFIILNQKQSYRLGEEIYVRVDLFDGYGHKRTIGGDMVRVWMRETTLNASAAARVRDNGNGSYTATLITFWLGAPEIKVVLIHPKEVIDTYFKRRFTCPQVLYQIAVFEHPVDSSISESTVCNIDEYIPGYTAICNLTHDNYGSPLYCGKPANRRLQCSDWTKLRAHSTWPNNEPHLTSAERLLLQPENKATFLPGSISIQVKEAGSPTKRLIESSRPCSEVDRITVWNRTSPIGYFYNGIWYDRHCTRRLTYQDTTLNRCLGNRSMYLLGDSTLRQWHYVIQDRINCTFITDTWDESHKHRPATCVDRNLNFTLHWAPHGLPFATDNTPRRYFRPIASNIDDIKGDNHIIILINLFAHMMSFHSNAFYNKMHTIKNAIKRLYKRYPNATVAIKGPHYYSFEKQAYQSLWMLDKYAEIYTDLMRELFVDITDRVIYLDGMDITVSAETKHIHPSRETVVQMVDDMFSKICL</sequence>
<dbReference type="InterPro" id="IPR026845">
    <property type="entry name" value="NXPH/NXPE"/>
</dbReference>
<protein>
    <recommendedName>
        <fullName evidence="3">NXPE C-terminal domain-containing protein</fullName>
    </recommendedName>
</protein>